<dbReference type="GO" id="GO:0005886">
    <property type="term" value="C:plasma membrane"/>
    <property type="evidence" value="ECO:0007669"/>
    <property type="project" value="TreeGrafter"/>
</dbReference>
<dbReference type="InterPro" id="IPR005829">
    <property type="entry name" value="Sugar_transporter_CS"/>
</dbReference>
<keyword evidence="3 6" id="KW-1133">Transmembrane helix</keyword>
<dbReference type="Gene3D" id="1.20.1250.20">
    <property type="entry name" value="MFS general substrate transporter like domains"/>
    <property type="match status" value="1"/>
</dbReference>
<dbReference type="GO" id="GO:0042908">
    <property type="term" value="P:xenobiotic transport"/>
    <property type="evidence" value="ECO:0007669"/>
    <property type="project" value="UniProtKB-ARBA"/>
</dbReference>
<evidence type="ECO:0000256" key="5">
    <source>
        <dbReference type="SAM" id="MobiDB-lite"/>
    </source>
</evidence>
<keyword evidence="9" id="KW-1185">Reference proteome</keyword>
<dbReference type="Pfam" id="PF07690">
    <property type="entry name" value="MFS_1"/>
    <property type="match status" value="1"/>
</dbReference>
<gene>
    <name evidence="8" type="ORF">BDV96DRAFT_588659</name>
</gene>
<feature type="transmembrane region" description="Helical" evidence="6">
    <location>
        <begin position="427"/>
        <end position="447"/>
    </location>
</feature>
<evidence type="ECO:0000313" key="8">
    <source>
        <dbReference type="EMBL" id="KAF2107733.1"/>
    </source>
</evidence>
<feature type="transmembrane region" description="Helical" evidence="6">
    <location>
        <begin position="291"/>
        <end position="308"/>
    </location>
</feature>
<accession>A0A6A5YL78</accession>
<dbReference type="GO" id="GO:0022857">
    <property type="term" value="F:transmembrane transporter activity"/>
    <property type="evidence" value="ECO:0007669"/>
    <property type="project" value="InterPro"/>
</dbReference>
<feature type="transmembrane region" description="Helical" evidence="6">
    <location>
        <begin position="176"/>
        <end position="195"/>
    </location>
</feature>
<dbReference type="EMBL" id="ML977352">
    <property type="protein sequence ID" value="KAF2107733.1"/>
    <property type="molecule type" value="Genomic_DNA"/>
</dbReference>
<feature type="compositionally biased region" description="Basic and acidic residues" evidence="5">
    <location>
        <begin position="1"/>
        <end position="12"/>
    </location>
</feature>
<feature type="transmembrane region" description="Helical" evidence="6">
    <location>
        <begin position="84"/>
        <end position="103"/>
    </location>
</feature>
<feature type="transmembrane region" description="Helical" evidence="6">
    <location>
        <begin position="47"/>
        <end position="64"/>
    </location>
</feature>
<reference evidence="8" key="1">
    <citation type="journal article" date="2020" name="Stud. Mycol.">
        <title>101 Dothideomycetes genomes: a test case for predicting lifestyles and emergence of pathogens.</title>
        <authorList>
            <person name="Haridas S."/>
            <person name="Albert R."/>
            <person name="Binder M."/>
            <person name="Bloem J."/>
            <person name="Labutti K."/>
            <person name="Salamov A."/>
            <person name="Andreopoulos B."/>
            <person name="Baker S."/>
            <person name="Barry K."/>
            <person name="Bills G."/>
            <person name="Bluhm B."/>
            <person name="Cannon C."/>
            <person name="Castanera R."/>
            <person name="Culley D."/>
            <person name="Daum C."/>
            <person name="Ezra D."/>
            <person name="Gonzalez J."/>
            <person name="Henrissat B."/>
            <person name="Kuo A."/>
            <person name="Liang C."/>
            <person name="Lipzen A."/>
            <person name="Lutzoni F."/>
            <person name="Magnuson J."/>
            <person name="Mondo S."/>
            <person name="Nolan M."/>
            <person name="Ohm R."/>
            <person name="Pangilinan J."/>
            <person name="Park H.-J."/>
            <person name="Ramirez L."/>
            <person name="Alfaro M."/>
            <person name="Sun H."/>
            <person name="Tritt A."/>
            <person name="Yoshinaga Y."/>
            <person name="Zwiers L.-H."/>
            <person name="Turgeon B."/>
            <person name="Goodwin S."/>
            <person name="Spatafora J."/>
            <person name="Crous P."/>
            <person name="Grigoriev I."/>
        </authorList>
    </citation>
    <scope>NUCLEOTIDE SEQUENCE</scope>
    <source>
        <strain evidence="8">CBS 627.86</strain>
    </source>
</reference>
<feature type="transmembrane region" description="Helical" evidence="6">
    <location>
        <begin position="320"/>
        <end position="339"/>
    </location>
</feature>
<dbReference type="PANTHER" id="PTHR23502:SF24">
    <property type="entry name" value="TRANSPORTER, PUTATIVE-RELATED"/>
    <property type="match status" value="1"/>
</dbReference>
<evidence type="ECO:0000256" key="4">
    <source>
        <dbReference type="ARBA" id="ARBA00023136"/>
    </source>
</evidence>
<dbReference type="PROSITE" id="PS00216">
    <property type="entry name" value="SUGAR_TRANSPORT_1"/>
    <property type="match status" value="1"/>
</dbReference>
<keyword evidence="2 6" id="KW-0812">Transmembrane</keyword>
<feature type="transmembrane region" description="Helical" evidence="6">
    <location>
        <begin position="115"/>
        <end position="134"/>
    </location>
</feature>
<dbReference type="PROSITE" id="PS50850">
    <property type="entry name" value="MFS"/>
    <property type="match status" value="1"/>
</dbReference>
<sequence length="500" mass="54995">MSSSLRESRETEPLLASASGDDPKDNVVAFAPDDPEDPRNWPSSRKWLMIAAIMPIDLSVSWGASGFSPAAGDFAKDMDISNTVATLGLSMYVLGLAFGPMSLAPLSEYFGRRPIYVFSYATFLIILLGSSFVHNVGAFLFLRVASGYFSSVTISNFGGTIADLFSHHDTGPAMSLFLWAATGGSPTGFVLFSFIAQGRSWRDTFRIMFFICLAFWVILTAALYYLGETRHSVILLRRAERLRKSTGDPTFDVPDELKQRGLKQLVGTALARPFRFLATEAIVQFSALYNGYLYGLSFLFNGAFHIIFGPTGYGYNTIGVGLSFLGICVGITIGLFTNIHQERYYQRRIAESQRREDAQDVPEARVYHAHIATAVLPISLFAFAFTAKPEIPAIVPIIVSALWGWSFYTLILMTLTYTEDAYKTYSASALAGIGLVRNIAGAAFPIAGRKLFLNQGTQMSCIILGAFAMVMVPIPAILTKYGKALRKRSPWASEHLQEED</sequence>
<evidence type="ECO:0000313" key="9">
    <source>
        <dbReference type="Proteomes" id="UP000799770"/>
    </source>
</evidence>
<feature type="transmembrane region" description="Helical" evidence="6">
    <location>
        <begin position="207"/>
        <end position="227"/>
    </location>
</feature>
<evidence type="ECO:0000256" key="3">
    <source>
        <dbReference type="ARBA" id="ARBA00022989"/>
    </source>
</evidence>
<dbReference type="InterPro" id="IPR011701">
    <property type="entry name" value="MFS"/>
</dbReference>
<dbReference type="SUPFAM" id="SSF103473">
    <property type="entry name" value="MFS general substrate transporter"/>
    <property type="match status" value="1"/>
</dbReference>
<feature type="transmembrane region" description="Helical" evidence="6">
    <location>
        <begin position="459"/>
        <end position="478"/>
    </location>
</feature>
<comment type="subcellular location">
    <subcellularLocation>
        <location evidence="1">Membrane</location>
        <topology evidence="1">Multi-pass membrane protein</topology>
    </subcellularLocation>
</comment>
<dbReference type="PANTHER" id="PTHR23502">
    <property type="entry name" value="MAJOR FACILITATOR SUPERFAMILY"/>
    <property type="match status" value="1"/>
</dbReference>
<dbReference type="InterPro" id="IPR020846">
    <property type="entry name" value="MFS_dom"/>
</dbReference>
<feature type="region of interest" description="Disordered" evidence="5">
    <location>
        <begin position="1"/>
        <end position="40"/>
    </location>
</feature>
<feature type="transmembrane region" description="Helical" evidence="6">
    <location>
        <begin position="140"/>
        <end position="164"/>
    </location>
</feature>
<feature type="transmembrane region" description="Helical" evidence="6">
    <location>
        <begin position="393"/>
        <end position="415"/>
    </location>
</feature>
<dbReference type="AlphaFoldDB" id="A0A6A5YL78"/>
<evidence type="ECO:0000256" key="1">
    <source>
        <dbReference type="ARBA" id="ARBA00004141"/>
    </source>
</evidence>
<feature type="transmembrane region" description="Helical" evidence="6">
    <location>
        <begin position="366"/>
        <end position="387"/>
    </location>
</feature>
<evidence type="ECO:0000259" key="7">
    <source>
        <dbReference type="PROSITE" id="PS50850"/>
    </source>
</evidence>
<evidence type="ECO:0000256" key="6">
    <source>
        <dbReference type="SAM" id="Phobius"/>
    </source>
</evidence>
<dbReference type="OrthoDB" id="3936150at2759"/>
<dbReference type="InterPro" id="IPR036259">
    <property type="entry name" value="MFS_trans_sf"/>
</dbReference>
<evidence type="ECO:0000256" key="2">
    <source>
        <dbReference type="ARBA" id="ARBA00022692"/>
    </source>
</evidence>
<dbReference type="GO" id="GO:0140115">
    <property type="term" value="P:export across plasma membrane"/>
    <property type="evidence" value="ECO:0007669"/>
    <property type="project" value="UniProtKB-ARBA"/>
</dbReference>
<proteinExistence type="predicted"/>
<name>A0A6A5YL78_9PLEO</name>
<feature type="domain" description="Major facilitator superfamily (MFS) profile" evidence="7">
    <location>
        <begin position="47"/>
        <end position="483"/>
    </location>
</feature>
<protein>
    <submittedName>
        <fullName evidence="8">Polyamine transporter</fullName>
    </submittedName>
</protein>
<dbReference type="Proteomes" id="UP000799770">
    <property type="component" value="Unassembled WGS sequence"/>
</dbReference>
<keyword evidence="4 6" id="KW-0472">Membrane</keyword>
<organism evidence="8 9">
    <name type="scientific">Lophiotrema nucula</name>
    <dbReference type="NCBI Taxonomy" id="690887"/>
    <lineage>
        <taxon>Eukaryota</taxon>
        <taxon>Fungi</taxon>
        <taxon>Dikarya</taxon>
        <taxon>Ascomycota</taxon>
        <taxon>Pezizomycotina</taxon>
        <taxon>Dothideomycetes</taxon>
        <taxon>Pleosporomycetidae</taxon>
        <taxon>Pleosporales</taxon>
        <taxon>Lophiotremataceae</taxon>
        <taxon>Lophiotrema</taxon>
    </lineage>
</organism>